<dbReference type="PANTHER" id="PTHR46609:SF6">
    <property type="entry name" value="EXONUCLEASE, PHAGE-TYPE_RECB, C-TERMINAL DOMAIN-CONTAINING PROTEIN-RELATED"/>
    <property type="match status" value="1"/>
</dbReference>
<protein>
    <recommendedName>
        <fullName evidence="1">YqaJ viral recombinase domain-containing protein</fullName>
    </recommendedName>
</protein>
<dbReference type="HOGENOM" id="CLU_065649_2_1_10"/>
<dbReference type="PATRIC" id="fig|742725.3.peg.2166"/>
<dbReference type="AlphaFoldDB" id="G5H8Z1"/>
<comment type="caution">
    <text evidence="2">The sequence shown here is derived from an EMBL/GenBank/DDBJ whole genome shotgun (WGS) entry which is preliminary data.</text>
</comment>
<name>G5H8Z1_9BACT</name>
<dbReference type="eggNOG" id="ENOG50336AX">
    <property type="taxonomic scope" value="Bacteria"/>
</dbReference>
<dbReference type="PANTHER" id="PTHR46609">
    <property type="entry name" value="EXONUCLEASE, PHAGE-TYPE/RECB, C-TERMINAL DOMAIN-CONTAINING PROTEIN"/>
    <property type="match status" value="1"/>
</dbReference>
<evidence type="ECO:0000313" key="2">
    <source>
        <dbReference type="EMBL" id="EHB92028.1"/>
    </source>
</evidence>
<evidence type="ECO:0000259" key="1">
    <source>
        <dbReference type="Pfam" id="PF09588"/>
    </source>
</evidence>
<dbReference type="InterPro" id="IPR019080">
    <property type="entry name" value="YqaJ_viral_recombinase"/>
</dbReference>
<dbReference type="STRING" id="742725.HMPREF9450_02077"/>
<dbReference type="EMBL" id="ADLD01000013">
    <property type="protein sequence ID" value="EHB92028.1"/>
    <property type="molecule type" value="Genomic_DNA"/>
</dbReference>
<organism evidence="2 3">
    <name type="scientific">Alistipes indistinctus YIT 12060</name>
    <dbReference type="NCBI Taxonomy" id="742725"/>
    <lineage>
        <taxon>Bacteria</taxon>
        <taxon>Pseudomonadati</taxon>
        <taxon>Bacteroidota</taxon>
        <taxon>Bacteroidia</taxon>
        <taxon>Bacteroidales</taxon>
        <taxon>Rikenellaceae</taxon>
        <taxon>Alistipes</taxon>
    </lineage>
</organism>
<keyword evidence="3" id="KW-1185">Reference proteome</keyword>
<sequence length="221" mass="25798">MEQLQRTPEWYSGRLEMFTSSELDDLLSEPKSKANKEAGKLSESSKDYVYDKVSEQITNGTILDYKELNNKEVKWGQQYEDEARMQYEARTGNKVDLCGFIRYNEYFGGSPDGLVGEDGIIEIKCPYSGKNYVEYLLLETQEDLKKLNRGYYTQIQGNLIVTSRKWCDFIAYDPRVQNPDLALKILRVERDEPFIDFCLKQLEKANKYKEEIKSKLLKMIA</sequence>
<dbReference type="SUPFAM" id="SSF52980">
    <property type="entry name" value="Restriction endonuclease-like"/>
    <property type="match status" value="1"/>
</dbReference>
<dbReference type="Proteomes" id="UP000006008">
    <property type="component" value="Unassembled WGS sequence"/>
</dbReference>
<gene>
    <name evidence="2" type="ORF">HMPREF9450_02077</name>
</gene>
<dbReference type="Pfam" id="PF09588">
    <property type="entry name" value="YqaJ"/>
    <property type="match status" value="1"/>
</dbReference>
<dbReference type="CDD" id="cd22343">
    <property type="entry name" value="PDDEXK_lambda_exonuclease-like"/>
    <property type="match status" value="1"/>
</dbReference>
<evidence type="ECO:0000313" key="3">
    <source>
        <dbReference type="Proteomes" id="UP000006008"/>
    </source>
</evidence>
<accession>G5H8Z1</accession>
<dbReference type="GeneID" id="92814900"/>
<dbReference type="OrthoDB" id="1094714at2"/>
<dbReference type="InterPro" id="IPR011604">
    <property type="entry name" value="PDDEXK-like_dom_sf"/>
</dbReference>
<dbReference type="InterPro" id="IPR051703">
    <property type="entry name" value="NF-kappa-B_Signaling_Reg"/>
</dbReference>
<feature type="domain" description="YqaJ viral recombinase" evidence="1">
    <location>
        <begin position="9"/>
        <end position="164"/>
    </location>
</feature>
<reference evidence="2 3" key="1">
    <citation type="submission" date="2011-08" db="EMBL/GenBank/DDBJ databases">
        <title>The Genome Sequence of Alistipes indistinctus YIT 12060.</title>
        <authorList>
            <consortium name="The Broad Institute Genome Sequencing Platform"/>
            <person name="Earl A."/>
            <person name="Ward D."/>
            <person name="Feldgarden M."/>
            <person name="Gevers D."/>
            <person name="Morotomi M."/>
            <person name="Young S.K."/>
            <person name="Zeng Q."/>
            <person name="Gargeya S."/>
            <person name="Fitzgerald M."/>
            <person name="Haas B."/>
            <person name="Abouelleil A."/>
            <person name="Alvarado L."/>
            <person name="Arachchi H.M."/>
            <person name="Berlin A."/>
            <person name="Brown A."/>
            <person name="Chapman S.B."/>
            <person name="Chen Z."/>
            <person name="Dunbar C."/>
            <person name="Freedman E."/>
            <person name="Gearin G."/>
            <person name="Gellesch M."/>
            <person name="Goldberg J."/>
            <person name="Griggs A."/>
            <person name="Gujja S."/>
            <person name="Heiman D."/>
            <person name="Howarth C."/>
            <person name="Larson L."/>
            <person name="Lui A."/>
            <person name="MacDonald P.J.P."/>
            <person name="Montmayeur A."/>
            <person name="Murphy C."/>
            <person name="Neiman D."/>
            <person name="Pearson M."/>
            <person name="Priest M."/>
            <person name="Roberts A."/>
            <person name="Saif S."/>
            <person name="Shea T."/>
            <person name="Shenoy N."/>
            <person name="Sisk P."/>
            <person name="Stolte C."/>
            <person name="Sykes S."/>
            <person name="Wortman J."/>
            <person name="Nusbaum C."/>
            <person name="Birren B."/>
        </authorList>
    </citation>
    <scope>NUCLEOTIDE SEQUENCE [LARGE SCALE GENOMIC DNA]</scope>
    <source>
        <strain evidence="2 3">YIT 12060</strain>
    </source>
</reference>
<dbReference type="Gene3D" id="3.90.320.10">
    <property type="match status" value="1"/>
</dbReference>
<proteinExistence type="predicted"/>
<dbReference type="RefSeq" id="WP_009134883.1">
    <property type="nucleotide sequence ID" value="NZ_CP102250.1"/>
</dbReference>
<dbReference type="InterPro" id="IPR011335">
    <property type="entry name" value="Restrct_endonuc-II-like"/>
</dbReference>